<feature type="repeat" description="WD" evidence="1">
    <location>
        <begin position="241"/>
        <end position="276"/>
    </location>
</feature>
<dbReference type="InterPro" id="IPR001680">
    <property type="entry name" value="WD40_rpt"/>
</dbReference>
<dbReference type="AlphaFoldDB" id="A0A9N7RNS5"/>
<dbReference type="PROSITE" id="PS50294">
    <property type="entry name" value="WD_REPEATS_REGION"/>
    <property type="match status" value="1"/>
</dbReference>
<evidence type="ECO:0000313" key="4">
    <source>
        <dbReference type="Proteomes" id="UP001153555"/>
    </source>
</evidence>
<dbReference type="InterPro" id="IPR036322">
    <property type="entry name" value="WD40_repeat_dom_sf"/>
</dbReference>
<dbReference type="InterPro" id="IPR015943">
    <property type="entry name" value="WD40/YVTN_repeat-like_dom_sf"/>
</dbReference>
<dbReference type="OrthoDB" id="2161379at2759"/>
<feature type="region of interest" description="Disordered" evidence="2">
    <location>
        <begin position="1"/>
        <end position="25"/>
    </location>
</feature>
<dbReference type="Proteomes" id="UP001153555">
    <property type="component" value="Unassembled WGS sequence"/>
</dbReference>
<feature type="region of interest" description="Disordered" evidence="2">
    <location>
        <begin position="59"/>
        <end position="124"/>
    </location>
</feature>
<evidence type="ECO:0000256" key="1">
    <source>
        <dbReference type="PROSITE-ProRule" id="PRU00221"/>
    </source>
</evidence>
<sequence>MITRSCGSSPAKLDPEIEASFRRNNANRRLQQRLRGGMEEQGEERYRQLEAQLAELQRQLAEQKDQQETEKPNSCRLHDLVRTPPFTTSRPRPRPNIFTTSTERLHDLDRTPSERRKTSPESEISAALHDLDRTPSKRPHRNLKSDKWSYCFFHQVNPGDITYDWMEYFRYLEEISNCVQFLPWRSWEVSGQCCNPTFMHSIVLPELDMIDKIGKICIAARGDGVHNKPNDSRDLKLDYSIGGHIASVSSVAFSMFREKGKLVISGGNDISVKVWDWSKAFDLASNDCGEPLVCSNISLRRKGYIEL</sequence>
<keyword evidence="1" id="KW-0853">WD repeat</keyword>
<dbReference type="PANTHER" id="PTHR45296">
    <property type="entry name" value="TRANSDUCIN/WD40 REPEAT-LIKE SUPERFAMILY PROTEIN"/>
    <property type="match status" value="1"/>
</dbReference>
<dbReference type="PROSITE" id="PS50082">
    <property type="entry name" value="WD_REPEATS_2"/>
    <property type="match status" value="1"/>
</dbReference>
<proteinExistence type="predicted"/>
<accession>A0A9N7RNS5</accession>
<keyword evidence="4" id="KW-1185">Reference proteome</keyword>
<gene>
    <name evidence="3" type="ORF">SHERM_06030</name>
</gene>
<comment type="caution">
    <text evidence="3">The sequence shown here is derived from an EMBL/GenBank/DDBJ whole genome shotgun (WGS) entry which is preliminary data.</text>
</comment>
<dbReference type="EMBL" id="CACSLK010031421">
    <property type="protein sequence ID" value="CAA0839464.1"/>
    <property type="molecule type" value="Genomic_DNA"/>
</dbReference>
<feature type="compositionally biased region" description="Basic and acidic residues" evidence="2">
    <location>
        <begin position="61"/>
        <end position="81"/>
    </location>
</feature>
<protein>
    <submittedName>
        <fullName evidence="3">Transducin/WD40 repeat-like superfamily protein</fullName>
    </submittedName>
</protein>
<dbReference type="PANTHER" id="PTHR45296:SF1">
    <property type="entry name" value="TRANSDUCIN_WD40 REPEAT-LIKE SUPERFAMILY PROTEIN"/>
    <property type="match status" value="1"/>
</dbReference>
<dbReference type="SUPFAM" id="SSF50978">
    <property type="entry name" value="WD40 repeat-like"/>
    <property type="match status" value="1"/>
</dbReference>
<organism evidence="3 4">
    <name type="scientific">Striga hermonthica</name>
    <name type="common">Purple witchweed</name>
    <name type="synonym">Buchnera hermonthica</name>
    <dbReference type="NCBI Taxonomy" id="68872"/>
    <lineage>
        <taxon>Eukaryota</taxon>
        <taxon>Viridiplantae</taxon>
        <taxon>Streptophyta</taxon>
        <taxon>Embryophyta</taxon>
        <taxon>Tracheophyta</taxon>
        <taxon>Spermatophyta</taxon>
        <taxon>Magnoliopsida</taxon>
        <taxon>eudicotyledons</taxon>
        <taxon>Gunneridae</taxon>
        <taxon>Pentapetalae</taxon>
        <taxon>asterids</taxon>
        <taxon>lamiids</taxon>
        <taxon>Lamiales</taxon>
        <taxon>Orobanchaceae</taxon>
        <taxon>Buchnereae</taxon>
        <taxon>Striga</taxon>
    </lineage>
</organism>
<feature type="compositionally biased region" description="Basic and acidic residues" evidence="2">
    <location>
        <begin position="103"/>
        <end position="120"/>
    </location>
</feature>
<evidence type="ECO:0000256" key="2">
    <source>
        <dbReference type="SAM" id="MobiDB-lite"/>
    </source>
</evidence>
<evidence type="ECO:0000313" key="3">
    <source>
        <dbReference type="EMBL" id="CAA0839464.1"/>
    </source>
</evidence>
<dbReference type="SMART" id="SM00320">
    <property type="entry name" value="WD40"/>
    <property type="match status" value="1"/>
</dbReference>
<reference evidence="3" key="1">
    <citation type="submission" date="2019-12" db="EMBL/GenBank/DDBJ databases">
        <authorList>
            <person name="Scholes J."/>
        </authorList>
    </citation>
    <scope>NUCLEOTIDE SEQUENCE</scope>
</reference>
<name>A0A9N7RNS5_STRHE</name>
<dbReference type="Gene3D" id="2.130.10.10">
    <property type="entry name" value="YVTN repeat-like/Quinoprotein amine dehydrogenase"/>
    <property type="match status" value="1"/>
</dbReference>